<feature type="domain" description="Tim44-like" evidence="4">
    <location>
        <begin position="196"/>
        <end position="337"/>
    </location>
</feature>
<organism evidence="5 6">
    <name type="scientific">Mesorhizobium retamae</name>
    <dbReference type="NCBI Taxonomy" id="2912854"/>
    <lineage>
        <taxon>Bacteria</taxon>
        <taxon>Pseudomonadati</taxon>
        <taxon>Pseudomonadota</taxon>
        <taxon>Alphaproteobacteria</taxon>
        <taxon>Hyphomicrobiales</taxon>
        <taxon>Phyllobacteriaceae</taxon>
        <taxon>Mesorhizobium</taxon>
    </lineage>
</organism>
<keyword evidence="3" id="KW-0732">Signal</keyword>
<evidence type="ECO:0000256" key="3">
    <source>
        <dbReference type="SAM" id="SignalP"/>
    </source>
</evidence>
<dbReference type="PANTHER" id="PTHR41542:SF1">
    <property type="entry name" value="BLL5807 PROTEIN"/>
    <property type="match status" value="1"/>
</dbReference>
<reference evidence="5 6" key="1">
    <citation type="submission" date="2022-02" db="EMBL/GenBank/DDBJ databases">
        <title>Draft genome sequence of Mezorhizobium retamae strain IRAMC:0171 isolated from Retama raetam nodules.</title>
        <authorList>
            <person name="Bengaied R."/>
            <person name="Sbissi I."/>
            <person name="Huber K."/>
            <person name="Ghodbane F."/>
            <person name="Nouioui I."/>
            <person name="Tarhouni M."/>
            <person name="Gtari M."/>
        </authorList>
    </citation>
    <scope>NUCLEOTIDE SEQUENCE [LARGE SCALE GENOMIC DNA]</scope>
    <source>
        <strain evidence="5 6">IRAMC:0171</strain>
    </source>
</reference>
<feature type="compositionally biased region" description="Low complexity" evidence="1">
    <location>
        <begin position="37"/>
        <end position="58"/>
    </location>
</feature>
<keyword evidence="6" id="KW-1185">Reference proteome</keyword>
<comment type="caution">
    <text evidence="5">The sequence shown here is derived from an EMBL/GenBank/DDBJ whole genome shotgun (WGS) entry which is preliminary data.</text>
</comment>
<dbReference type="SMART" id="SM00978">
    <property type="entry name" value="Tim44"/>
    <property type="match status" value="1"/>
</dbReference>
<keyword evidence="2" id="KW-0472">Membrane</keyword>
<dbReference type="RefSeq" id="WP_239370453.1">
    <property type="nucleotide sequence ID" value="NZ_JAKREW010000060.1"/>
</dbReference>
<dbReference type="EMBL" id="JAKREW010000060">
    <property type="protein sequence ID" value="MCG7508953.1"/>
    <property type="molecule type" value="Genomic_DNA"/>
</dbReference>
<dbReference type="Pfam" id="PF04280">
    <property type="entry name" value="Tim44"/>
    <property type="match status" value="1"/>
</dbReference>
<dbReference type="PANTHER" id="PTHR41542">
    <property type="entry name" value="BLL5807 PROTEIN"/>
    <property type="match status" value="1"/>
</dbReference>
<feature type="region of interest" description="Disordered" evidence="1">
    <location>
        <begin position="173"/>
        <end position="204"/>
    </location>
</feature>
<protein>
    <submittedName>
        <fullName evidence="5">Tim44 domain-containing protein</fullName>
    </submittedName>
</protein>
<accession>A0ABS9QNC1</accession>
<feature type="signal peptide" evidence="3">
    <location>
        <begin position="1"/>
        <end position="27"/>
    </location>
</feature>
<feature type="region of interest" description="Disordered" evidence="1">
    <location>
        <begin position="33"/>
        <end position="84"/>
    </location>
</feature>
<keyword evidence="2" id="KW-1133">Transmembrane helix</keyword>
<dbReference type="InterPro" id="IPR007379">
    <property type="entry name" value="Tim44-like_dom"/>
</dbReference>
<evidence type="ECO:0000313" key="6">
    <source>
        <dbReference type="Proteomes" id="UP001201701"/>
    </source>
</evidence>
<dbReference type="InterPro" id="IPR032710">
    <property type="entry name" value="NTF2-like_dom_sf"/>
</dbReference>
<dbReference type="Gene3D" id="3.10.450.240">
    <property type="match status" value="1"/>
</dbReference>
<keyword evidence="2" id="KW-0812">Transmembrane</keyword>
<evidence type="ECO:0000256" key="2">
    <source>
        <dbReference type="SAM" id="Phobius"/>
    </source>
</evidence>
<dbReference type="SUPFAM" id="SSF54427">
    <property type="entry name" value="NTF2-like"/>
    <property type="match status" value="1"/>
</dbReference>
<sequence length="340" mass="36435">MISGKTRSFALLATLLMAFTLVSTDFADARRGGSFGSRGTRTFQSAPPTRTAPNTTAPVERSMTPNTGPTATTRQQQPGMAQQQRPGLFSGLGGGLMRGILIGGLLGVLLGYGFGGMAGALGFIVQLLLVGLVVMLALRFFRSRQTSATAPATAGGPAASGSNSREMFGRMANRDAAESERPAGNGRAGSFSIPGLGAQSAPASQDIELEKDDLDRFERMLDEVQTAFAKEDHAGLRRLSTPEMVSYFSEELAENAQNGVRNDVADVHLVQADIAEAWREDNQDYATAAFRYESIDVMRDRKTGKVVEGDEKLTETIELWTFTRPRGGDWKLSAIQEATA</sequence>
<proteinExistence type="predicted"/>
<feature type="transmembrane region" description="Helical" evidence="2">
    <location>
        <begin position="121"/>
        <end position="141"/>
    </location>
</feature>
<feature type="compositionally biased region" description="Low complexity" evidence="1">
    <location>
        <begin position="74"/>
        <end position="84"/>
    </location>
</feature>
<evidence type="ECO:0000256" key="1">
    <source>
        <dbReference type="SAM" id="MobiDB-lite"/>
    </source>
</evidence>
<feature type="compositionally biased region" description="Polar residues" evidence="1">
    <location>
        <begin position="63"/>
        <end position="73"/>
    </location>
</feature>
<gene>
    <name evidence="5" type="ORF">L4923_28345</name>
</gene>
<name>A0ABS9QNC1_9HYPH</name>
<evidence type="ECO:0000313" key="5">
    <source>
        <dbReference type="EMBL" id="MCG7508953.1"/>
    </source>
</evidence>
<evidence type="ECO:0000259" key="4">
    <source>
        <dbReference type="SMART" id="SM00978"/>
    </source>
</evidence>
<dbReference type="Proteomes" id="UP001201701">
    <property type="component" value="Unassembled WGS sequence"/>
</dbReference>
<feature type="transmembrane region" description="Helical" evidence="2">
    <location>
        <begin position="95"/>
        <end position="114"/>
    </location>
</feature>
<feature type="chain" id="PRO_5047059632" evidence="3">
    <location>
        <begin position="28"/>
        <end position="340"/>
    </location>
</feature>